<accession>A0A0G1X623</accession>
<proteinExistence type="predicted"/>
<sequence length="81" mass="9260">MFPKPLPYLSKTLRPSSKTLKMVEMAEEKKQEEKLELPKGTVCHNCGQEIKPGEPFKKEDGTYAHQYEKGEGPRSVICEFC</sequence>
<evidence type="ECO:0000313" key="1">
    <source>
        <dbReference type="EMBL" id="KKW26265.1"/>
    </source>
</evidence>
<dbReference type="EMBL" id="LCRB01000013">
    <property type="protein sequence ID" value="KKW26265.1"/>
    <property type="molecule type" value="Genomic_DNA"/>
</dbReference>
<comment type="caution">
    <text evidence="1">The sequence shown here is derived from an EMBL/GenBank/DDBJ whole genome shotgun (WGS) entry which is preliminary data.</text>
</comment>
<name>A0A0G1X623_UNCK3</name>
<organism evidence="1 2">
    <name type="scientific">candidate division Kazan bacterium GW2011_GWB1_52_7</name>
    <dbReference type="NCBI Taxonomy" id="1620414"/>
    <lineage>
        <taxon>Bacteria</taxon>
        <taxon>Bacteria division Kazan-3B-28</taxon>
    </lineage>
</organism>
<dbReference type="AlphaFoldDB" id="A0A0G1X623"/>
<protein>
    <submittedName>
        <fullName evidence="1">Uncharacterized protein</fullName>
    </submittedName>
</protein>
<gene>
    <name evidence="1" type="ORF">VF00_C0013G0002</name>
</gene>
<dbReference type="Proteomes" id="UP000034913">
    <property type="component" value="Unassembled WGS sequence"/>
</dbReference>
<evidence type="ECO:0000313" key="2">
    <source>
        <dbReference type="Proteomes" id="UP000034913"/>
    </source>
</evidence>
<reference evidence="1 2" key="1">
    <citation type="journal article" date="2015" name="Nature">
        <title>rRNA introns, odd ribosomes, and small enigmatic genomes across a large radiation of phyla.</title>
        <authorList>
            <person name="Brown C.T."/>
            <person name="Hug L.A."/>
            <person name="Thomas B.C."/>
            <person name="Sharon I."/>
            <person name="Castelle C.J."/>
            <person name="Singh A."/>
            <person name="Wilkins M.J."/>
            <person name="Williams K.H."/>
            <person name="Banfield J.F."/>
        </authorList>
    </citation>
    <scope>NUCLEOTIDE SEQUENCE [LARGE SCALE GENOMIC DNA]</scope>
</reference>